<evidence type="ECO:0000313" key="1">
    <source>
        <dbReference type="EMBL" id="QZD95865.1"/>
    </source>
</evidence>
<evidence type="ECO:0000313" key="2">
    <source>
        <dbReference type="Proteomes" id="UP000824321"/>
    </source>
</evidence>
<dbReference type="RefSeq" id="WP_221431592.1">
    <property type="nucleotide sequence ID" value="NZ_CP081294.1"/>
</dbReference>
<gene>
    <name evidence="1" type="ORF">K3136_03895</name>
</gene>
<name>A0ABX9A3M1_9SPHN</name>
<organism evidence="1 2">
    <name type="scientific">Qipengyuania gelatinilytica</name>
    <dbReference type="NCBI Taxonomy" id="2867231"/>
    <lineage>
        <taxon>Bacteria</taxon>
        <taxon>Pseudomonadati</taxon>
        <taxon>Pseudomonadota</taxon>
        <taxon>Alphaproteobacteria</taxon>
        <taxon>Sphingomonadales</taxon>
        <taxon>Erythrobacteraceae</taxon>
        <taxon>Qipengyuania</taxon>
    </lineage>
</organism>
<dbReference type="EMBL" id="CP081294">
    <property type="protein sequence ID" value="QZD95865.1"/>
    <property type="molecule type" value="Genomic_DNA"/>
</dbReference>
<accession>A0ABX9A3M1</accession>
<sequence length="152" mass="16547">MNEAERSRTKYPDAPRSIAVREAPLQLLPVISEDGPIEGSVPKSIAHVGDWRSVTKLPEQSVLDACISLEPLLSEQGVVSDNETINSLTIGDDWDAHVLLVAMPIWTVDQEHAVIFARKSTGGLSGVGILAIYSKGKNGNWQFAREEVRSIS</sequence>
<dbReference type="Proteomes" id="UP000824321">
    <property type="component" value="Chromosome"/>
</dbReference>
<reference evidence="1 2" key="1">
    <citation type="submission" date="2021-08" db="EMBL/GenBank/DDBJ databases">
        <title>Comparative Genomics Analysis of the Genus Qipengyuania Reveals Extensive Genetic Diversity and Metabolic Versatility, Including the Description of Fifteen Novel Species.</title>
        <authorList>
            <person name="Liu Y."/>
        </authorList>
    </citation>
    <scope>NUCLEOTIDE SEQUENCE [LARGE SCALE GENOMIC DNA]</scope>
    <source>
        <strain evidence="1 2">1NDH1</strain>
    </source>
</reference>
<protein>
    <submittedName>
        <fullName evidence="1">Uncharacterized protein</fullName>
    </submittedName>
</protein>
<proteinExistence type="predicted"/>
<keyword evidence="2" id="KW-1185">Reference proteome</keyword>